<keyword evidence="7" id="KW-1185">Reference proteome</keyword>
<keyword evidence="1" id="KW-0805">Transcription regulation</keyword>
<comment type="caution">
    <text evidence="6">The sequence shown here is derived from an EMBL/GenBank/DDBJ whole genome shotgun (WGS) entry which is preliminary data.</text>
</comment>
<evidence type="ECO:0000256" key="2">
    <source>
        <dbReference type="ARBA" id="ARBA00023125"/>
    </source>
</evidence>
<dbReference type="Gene3D" id="1.10.357.10">
    <property type="entry name" value="Tetracycline Repressor, domain 2"/>
    <property type="match status" value="1"/>
</dbReference>
<sequence length="98" mass="10827">MSPTCAEQAEQTRKSVLETARRLFTEHGFDATSLQQIADAMGVTKANVYYYFRTKIETLEALLDGSVTGLTAALDEAESIKGKNARREFLVEHDTAVV</sequence>
<proteinExistence type="predicted"/>
<protein>
    <submittedName>
        <fullName evidence="6">TetR/AcrR family transcriptional regulator</fullName>
    </submittedName>
</protein>
<feature type="domain" description="HTH tetR-type" evidence="5">
    <location>
        <begin position="10"/>
        <end position="70"/>
    </location>
</feature>
<dbReference type="InterPro" id="IPR050109">
    <property type="entry name" value="HTH-type_TetR-like_transc_reg"/>
</dbReference>
<evidence type="ECO:0000256" key="1">
    <source>
        <dbReference type="ARBA" id="ARBA00023015"/>
    </source>
</evidence>
<feature type="DNA-binding region" description="H-T-H motif" evidence="4">
    <location>
        <begin position="33"/>
        <end position="52"/>
    </location>
</feature>
<dbReference type="InterPro" id="IPR001647">
    <property type="entry name" value="HTH_TetR"/>
</dbReference>
<gene>
    <name evidence="6" type="ORF">LWC34_01015</name>
</gene>
<dbReference type="EMBL" id="JAJVCN010000001">
    <property type="protein sequence ID" value="MCE7001426.1"/>
    <property type="molecule type" value="Genomic_DNA"/>
</dbReference>
<dbReference type="Pfam" id="PF00440">
    <property type="entry name" value="TetR_N"/>
    <property type="match status" value="1"/>
</dbReference>
<keyword evidence="2 4" id="KW-0238">DNA-binding</keyword>
<dbReference type="PRINTS" id="PR00455">
    <property type="entry name" value="HTHTETR"/>
</dbReference>
<reference evidence="6 7" key="1">
    <citation type="submission" date="2021-12" db="EMBL/GenBank/DDBJ databases">
        <title>Genome sequence of Kibdelosporangium philippinense ATCC 49844.</title>
        <authorList>
            <person name="Fedorov E.A."/>
            <person name="Omeragic M."/>
            <person name="Shalygina K.F."/>
            <person name="Maclea K.S."/>
        </authorList>
    </citation>
    <scope>NUCLEOTIDE SEQUENCE [LARGE SCALE GENOMIC DNA]</scope>
    <source>
        <strain evidence="6 7">ATCC 49844</strain>
    </source>
</reference>
<dbReference type="PANTHER" id="PTHR30055">
    <property type="entry name" value="HTH-TYPE TRANSCRIPTIONAL REGULATOR RUTR"/>
    <property type="match status" value="1"/>
</dbReference>
<dbReference type="InterPro" id="IPR009057">
    <property type="entry name" value="Homeodomain-like_sf"/>
</dbReference>
<evidence type="ECO:0000313" key="6">
    <source>
        <dbReference type="EMBL" id="MCE7001426.1"/>
    </source>
</evidence>
<dbReference type="RefSeq" id="WP_233722493.1">
    <property type="nucleotide sequence ID" value="NZ_JAJVCN010000001.1"/>
</dbReference>
<evidence type="ECO:0000313" key="7">
    <source>
        <dbReference type="Proteomes" id="UP001521150"/>
    </source>
</evidence>
<dbReference type="PANTHER" id="PTHR30055:SF234">
    <property type="entry name" value="HTH-TYPE TRANSCRIPTIONAL REGULATOR BETI"/>
    <property type="match status" value="1"/>
</dbReference>
<evidence type="ECO:0000256" key="3">
    <source>
        <dbReference type="ARBA" id="ARBA00023163"/>
    </source>
</evidence>
<accession>A0ABS8Z0C6</accession>
<name>A0ABS8Z0C6_9PSEU</name>
<dbReference type="PROSITE" id="PS50977">
    <property type="entry name" value="HTH_TETR_2"/>
    <property type="match status" value="1"/>
</dbReference>
<evidence type="ECO:0000256" key="4">
    <source>
        <dbReference type="PROSITE-ProRule" id="PRU00335"/>
    </source>
</evidence>
<evidence type="ECO:0000259" key="5">
    <source>
        <dbReference type="PROSITE" id="PS50977"/>
    </source>
</evidence>
<dbReference type="SUPFAM" id="SSF46689">
    <property type="entry name" value="Homeodomain-like"/>
    <property type="match status" value="1"/>
</dbReference>
<dbReference type="InterPro" id="IPR023772">
    <property type="entry name" value="DNA-bd_HTH_TetR-type_CS"/>
</dbReference>
<dbReference type="PROSITE" id="PS01081">
    <property type="entry name" value="HTH_TETR_1"/>
    <property type="match status" value="1"/>
</dbReference>
<dbReference type="Proteomes" id="UP001521150">
    <property type="component" value="Unassembled WGS sequence"/>
</dbReference>
<keyword evidence="3" id="KW-0804">Transcription</keyword>
<organism evidence="6 7">
    <name type="scientific">Kibdelosporangium philippinense</name>
    <dbReference type="NCBI Taxonomy" id="211113"/>
    <lineage>
        <taxon>Bacteria</taxon>
        <taxon>Bacillati</taxon>
        <taxon>Actinomycetota</taxon>
        <taxon>Actinomycetes</taxon>
        <taxon>Pseudonocardiales</taxon>
        <taxon>Pseudonocardiaceae</taxon>
        <taxon>Kibdelosporangium</taxon>
    </lineage>
</organism>